<protein>
    <recommendedName>
        <fullName evidence="3">Lipocalin-like domain-containing protein</fullName>
    </recommendedName>
</protein>
<dbReference type="EMBL" id="JAABOO010000001">
    <property type="protein sequence ID" value="NER12713.1"/>
    <property type="molecule type" value="Genomic_DNA"/>
</dbReference>
<sequence length="170" mass="18646">MKPKLFFILLCALVYSCTFDDSEDIAQDTNTNNSLVGFWDLTSLIYSEPVDANFDGTSSDDFLDEVPCFNVVLEFMENGSYVSRTTDVEFDVDPVSGEGSVDCLEEMTESGGTWTLDGTTLSLTSEGQTVVVEISLQENVLSFEGDVNGLEDLEIDEDVTAGLVFVRINI</sequence>
<organism evidence="1 2">
    <name type="scientific">Leptobacterium flavescens</name>
    <dbReference type="NCBI Taxonomy" id="472055"/>
    <lineage>
        <taxon>Bacteria</taxon>
        <taxon>Pseudomonadati</taxon>
        <taxon>Bacteroidota</taxon>
        <taxon>Flavobacteriia</taxon>
        <taxon>Flavobacteriales</taxon>
        <taxon>Flavobacteriaceae</taxon>
        <taxon>Leptobacterium</taxon>
    </lineage>
</organism>
<dbReference type="PROSITE" id="PS51257">
    <property type="entry name" value="PROKAR_LIPOPROTEIN"/>
    <property type="match status" value="1"/>
</dbReference>
<evidence type="ECO:0000313" key="2">
    <source>
        <dbReference type="Proteomes" id="UP000468581"/>
    </source>
</evidence>
<name>A0A6P0UP67_9FLAO</name>
<accession>A0A6P0UP67</accession>
<comment type="caution">
    <text evidence="1">The sequence shown here is derived from an EMBL/GenBank/DDBJ whole genome shotgun (WGS) entry which is preliminary data.</text>
</comment>
<reference evidence="1 2" key="1">
    <citation type="submission" date="2020-01" db="EMBL/GenBank/DDBJ databases">
        <title>Leptobacterium flavescens.</title>
        <authorList>
            <person name="Wang G."/>
        </authorList>
    </citation>
    <scope>NUCLEOTIDE SEQUENCE [LARGE SCALE GENOMIC DNA]</scope>
    <source>
        <strain evidence="1 2">KCTC 22160</strain>
    </source>
</reference>
<dbReference type="RefSeq" id="WP_163605724.1">
    <property type="nucleotide sequence ID" value="NZ_JAABOO010000001.1"/>
</dbReference>
<dbReference type="Proteomes" id="UP000468581">
    <property type="component" value="Unassembled WGS sequence"/>
</dbReference>
<gene>
    <name evidence="1" type="ORF">GWK08_04620</name>
</gene>
<evidence type="ECO:0008006" key="3">
    <source>
        <dbReference type="Google" id="ProtNLM"/>
    </source>
</evidence>
<dbReference type="AlphaFoldDB" id="A0A6P0UP67"/>
<proteinExistence type="predicted"/>
<keyword evidence="2" id="KW-1185">Reference proteome</keyword>
<evidence type="ECO:0000313" key="1">
    <source>
        <dbReference type="EMBL" id="NER12713.1"/>
    </source>
</evidence>